<dbReference type="InterPro" id="IPR001155">
    <property type="entry name" value="OxRdtase_FMN_N"/>
</dbReference>
<keyword evidence="4" id="KW-0521">NADP</keyword>
<keyword evidence="2" id="KW-0285">Flavoprotein</keyword>
<keyword evidence="3" id="KW-0288">FMN</keyword>
<accession>A0A2N0Z100</accession>
<dbReference type="PANTHER" id="PTHR43303:SF4">
    <property type="entry name" value="NADPH DEHYDROGENASE C23G7.10C-RELATED"/>
    <property type="match status" value="1"/>
</dbReference>
<dbReference type="InterPro" id="IPR044152">
    <property type="entry name" value="YqjM-like"/>
</dbReference>
<evidence type="ECO:0000256" key="2">
    <source>
        <dbReference type="ARBA" id="ARBA00022630"/>
    </source>
</evidence>
<dbReference type="OrthoDB" id="9772736at2"/>
<name>A0A2N0Z100_9BACI</name>
<evidence type="ECO:0000313" key="8">
    <source>
        <dbReference type="Proteomes" id="UP000233375"/>
    </source>
</evidence>
<dbReference type="SUPFAM" id="SSF51395">
    <property type="entry name" value="FMN-linked oxidoreductases"/>
    <property type="match status" value="1"/>
</dbReference>
<organism evidence="7 8">
    <name type="scientific">Niallia nealsonii</name>
    <dbReference type="NCBI Taxonomy" id="115979"/>
    <lineage>
        <taxon>Bacteria</taxon>
        <taxon>Bacillati</taxon>
        <taxon>Bacillota</taxon>
        <taxon>Bacilli</taxon>
        <taxon>Bacillales</taxon>
        <taxon>Bacillaceae</taxon>
        <taxon>Niallia</taxon>
    </lineage>
</organism>
<dbReference type="RefSeq" id="WP_101177621.1">
    <property type="nucleotide sequence ID" value="NZ_PISE01000027.1"/>
</dbReference>
<feature type="domain" description="NADH:flavin oxidoreductase/NADH oxidase N-terminal" evidence="6">
    <location>
        <begin position="3"/>
        <end position="328"/>
    </location>
</feature>
<evidence type="ECO:0000259" key="6">
    <source>
        <dbReference type="Pfam" id="PF00724"/>
    </source>
</evidence>
<dbReference type="GO" id="GO:0010181">
    <property type="term" value="F:FMN binding"/>
    <property type="evidence" value="ECO:0007669"/>
    <property type="project" value="InterPro"/>
</dbReference>
<dbReference type="EMBL" id="PISE01000027">
    <property type="protein sequence ID" value="PKG23181.1"/>
    <property type="molecule type" value="Genomic_DNA"/>
</dbReference>
<protein>
    <submittedName>
        <fullName evidence="7">NADPH dehydrogenase</fullName>
    </submittedName>
</protein>
<keyword evidence="5" id="KW-0560">Oxidoreductase</keyword>
<dbReference type="PANTHER" id="PTHR43303">
    <property type="entry name" value="NADPH DEHYDROGENASE C23G7.10C-RELATED"/>
    <property type="match status" value="1"/>
</dbReference>
<gene>
    <name evidence="7" type="ORF">CWS01_12920</name>
</gene>
<dbReference type="GO" id="GO:0050661">
    <property type="term" value="F:NADP binding"/>
    <property type="evidence" value="ECO:0007669"/>
    <property type="project" value="InterPro"/>
</dbReference>
<sequence length="342" mass="37478">MTNLFTPFSFKGLELKNRVVMPPMCQYSVENKDGIANDWHYNHYVSRAIGGASLIIIEMTDVDPDGRISDYDLGIWSDEQIPALARIVDACHAHGAKVGIQIAHAGRKAEDAEVPVSSSPIAFDEKSKTPKELSTKEVKDMVIKFRQGVERALKAGVDVIELHGAHGYLIHQFHAPLTNKRDDEYGQDRTKFGVEVIQAAKSVMPENMPLILRISATEYVEGGYTAEESVEFAKHYQKAGVDIFHISSGGEGPLSATRRPGIHAGYQVPLARLYKETLNVPVIAVGNLEDATVANAVVGNEDADLVAVGRGMLRNPYWTIEAAAQLKKETPVPKQYAAAFPK</sequence>
<dbReference type="Gene3D" id="3.20.20.70">
    <property type="entry name" value="Aldolase class I"/>
    <property type="match status" value="1"/>
</dbReference>
<evidence type="ECO:0000256" key="1">
    <source>
        <dbReference type="ARBA" id="ARBA00001917"/>
    </source>
</evidence>
<dbReference type="InterPro" id="IPR013785">
    <property type="entry name" value="Aldolase_TIM"/>
</dbReference>
<proteinExistence type="predicted"/>
<comment type="caution">
    <text evidence="7">The sequence shown here is derived from an EMBL/GenBank/DDBJ whole genome shotgun (WGS) entry which is preliminary data.</text>
</comment>
<keyword evidence="8" id="KW-1185">Reference proteome</keyword>
<dbReference type="AlphaFoldDB" id="A0A2N0Z100"/>
<evidence type="ECO:0000313" key="7">
    <source>
        <dbReference type="EMBL" id="PKG23181.1"/>
    </source>
</evidence>
<dbReference type="CDD" id="cd02932">
    <property type="entry name" value="OYE_YqiM_FMN"/>
    <property type="match status" value="1"/>
</dbReference>
<dbReference type="GO" id="GO:0003959">
    <property type="term" value="F:NADPH dehydrogenase activity"/>
    <property type="evidence" value="ECO:0007669"/>
    <property type="project" value="InterPro"/>
</dbReference>
<reference evidence="7 8" key="1">
    <citation type="journal article" date="2003" name="Int. J. Syst. Evol. Microbiol.">
        <title>Bacillus nealsonii sp. nov., isolated from a spacecraft-assembly facility, whose spores are gamma-radiation resistant.</title>
        <authorList>
            <person name="Venkateswaran K."/>
            <person name="Kempf M."/>
            <person name="Chen F."/>
            <person name="Satomi M."/>
            <person name="Nicholson W."/>
            <person name="Kern R."/>
        </authorList>
    </citation>
    <scope>NUCLEOTIDE SEQUENCE [LARGE SCALE GENOMIC DNA]</scope>
    <source>
        <strain evidence="7 8">FO-92</strain>
    </source>
</reference>
<dbReference type="Proteomes" id="UP000233375">
    <property type="component" value="Unassembled WGS sequence"/>
</dbReference>
<evidence type="ECO:0000256" key="4">
    <source>
        <dbReference type="ARBA" id="ARBA00022857"/>
    </source>
</evidence>
<dbReference type="Pfam" id="PF00724">
    <property type="entry name" value="Oxidored_FMN"/>
    <property type="match status" value="1"/>
</dbReference>
<evidence type="ECO:0000256" key="5">
    <source>
        <dbReference type="ARBA" id="ARBA00023002"/>
    </source>
</evidence>
<evidence type="ECO:0000256" key="3">
    <source>
        <dbReference type="ARBA" id="ARBA00022643"/>
    </source>
</evidence>
<comment type="cofactor">
    <cofactor evidence="1">
        <name>FMN</name>
        <dbReference type="ChEBI" id="CHEBI:58210"/>
    </cofactor>
</comment>